<evidence type="ECO:0000313" key="1">
    <source>
        <dbReference type="EMBL" id="CAH0477698.1"/>
    </source>
</evidence>
<reference evidence="1 3" key="1">
    <citation type="submission" date="2021-11" db="EMBL/GenBank/DDBJ databases">
        <authorList>
            <person name="Islam A."/>
            <person name="Islam S."/>
            <person name="Flora M.S."/>
            <person name="Rahman M."/>
            <person name="Ziaur R.M."/>
            <person name="Epstein J.H."/>
            <person name="Hassan M."/>
            <person name="Klassen M."/>
            <person name="Woodard K."/>
            <person name="Webb A."/>
            <person name="Webby R.J."/>
            <person name="El Zowalaty M.E."/>
        </authorList>
    </citation>
    <scope>NUCLEOTIDE SEQUENCE</scope>
    <source>
        <strain evidence="2">Pbs1</strain>
        <strain evidence="1">Pbs3</strain>
    </source>
</reference>
<sequence>MSVTVQPSALLAQNSTVENIDVNDRVKVKALLSIIRRVEVFCDQLQQCCRGHTVGDGCSLSHVLDACRNACAELHVGNGTRLQKHDMSGIITLF</sequence>
<gene>
    <name evidence="2" type="ORF">PBS001_LOCUS5554</name>
    <name evidence="1" type="ORF">PBS003_LOCUS4434</name>
</gene>
<proteinExistence type="predicted"/>
<keyword evidence="3" id="KW-1185">Reference proteome</keyword>
<comment type="caution">
    <text evidence="1">The sequence shown here is derived from an EMBL/GenBank/DDBJ whole genome shotgun (WGS) entry which is preliminary data.</text>
</comment>
<accession>A0AAU9KWN1</accession>
<evidence type="ECO:0000313" key="4">
    <source>
        <dbReference type="Proteomes" id="UP001160483"/>
    </source>
</evidence>
<organism evidence="1 4">
    <name type="scientific">Peronospora belbahrii</name>
    <dbReference type="NCBI Taxonomy" id="622444"/>
    <lineage>
        <taxon>Eukaryota</taxon>
        <taxon>Sar</taxon>
        <taxon>Stramenopiles</taxon>
        <taxon>Oomycota</taxon>
        <taxon>Peronosporomycetes</taxon>
        <taxon>Peronosporales</taxon>
        <taxon>Peronosporaceae</taxon>
        <taxon>Peronospora</taxon>
    </lineage>
</organism>
<dbReference type="AlphaFoldDB" id="A0AAU9KWN1"/>
<protein>
    <submittedName>
        <fullName evidence="1">Uncharacterized protein</fullName>
    </submittedName>
</protein>
<dbReference type="EMBL" id="CAKLCB010000276">
    <property type="protein sequence ID" value="CAH0519012.1"/>
    <property type="molecule type" value="Genomic_DNA"/>
</dbReference>
<name>A0AAU9KWN1_9STRA</name>
<dbReference type="Proteomes" id="UP001158986">
    <property type="component" value="Unassembled WGS sequence"/>
</dbReference>
<dbReference type="Proteomes" id="UP001160483">
    <property type="component" value="Unassembled WGS sequence"/>
</dbReference>
<evidence type="ECO:0000313" key="2">
    <source>
        <dbReference type="EMBL" id="CAH0519012.1"/>
    </source>
</evidence>
<dbReference type="EMBL" id="CAKKTJ010000191">
    <property type="protein sequence ID" value="CAH0477698.1"/>
    <property type="molecule type" value="Genomic_DNA"/>
</dbReference>
<evidence type="ECO:0000313" key="3">
    <source>
        <dbReference type="Proteomes" id="UP001158986"/>
    </source>
</evidence>